<dbReference type="InterPro" id="IPR015813">
    <property type="entry name" value="Pyrv/PenolPyrv_kinase-like_dom"/>
</dbReference>
<dbReference type="RefSeq" id="WP_036750097.1">
    <property type="nucleotide sequence ID" value="NZ_JAGSGC010000001.1"/>
</dbReference>
<evidence type="ECO:0000256" key="14">
    <source>
        <dbReference type="ARBA" id="ARBA00023317"/>
    </source>
</evidence>
<dbReference type="AlphaFoldDB" id="A0A066RTN2"/>
<keyword evidence="8" id="KW-0547">Nucleotide-binding</keyword>
<evidence type="ECO:0000256" key="5">
    <source>
        <dbReference type="ARBA" id="ARBA00011881"/>
    </source>
</evidence>
<evidence type="ECO:0000256" key="2">
    <source>
        <dbReference type="ARBA" id="ARBA00001958"/>
    </source>
</evidence>
<dbReference type="GO" id="GO:0000287">
    <property type="term" value="F:magnesium ion binding"/>
    <property type="evidence" value="ECO:0007669"/>
    <property type="project" value="UniProtKB-UniRule"/>
</dbReference>
<evidence type="ECO:0000313" key="19">
    <source>
        <dbReference type="EMBL" id="KDM92486.1"/>
    </source>
</evidence>
<dbReference type="NCBIfam" id="NF006664">
    <property type="entry name" value="PRK09206.1"/>
    <property type="match status" value="1"/>
</dbReference>
<dbReference type="GO" id="GO:0006950">
    <property type="term" value="P:response to stress"/>
    <property type="evidence" value="ECO:0007669"/>
    <property type="project" value="UniProtKB-ARBA"/>
</dbReference>
<dbReference type="OrthoDB" id="9812123at2"/>
<keyword evidence="6 16" id="KW-0808">Transferase</keyword>
<comment type="pathway">
    <text evidence="3 16">Carbohydrate degradation; glycolysis; pyruvate from D-glyceraldehyde 3-phosphate: step 5/5.</text>
</comment>
<dbReference type="Gene3D" id="3.20.20.60">
    <property type="entry name" value="Phosphoenolpyruvate-binding domains"/>
    <property type="match status" value="1"/>
</dbReference>
<evidence type="ECO:0000256" key="11">
    <source>
        <dbReference type="ARBA" id="ARBA00022842"/>
    </source>
</evidence>
<dbReference type="GO" id="GO:0004743">
    <property type="term" value="F:pyruvate kinase activity"/>
    <property type="evidence" value="ECO:0007669"/>
    <property type="project" value="UniProtKB-UniRule"/>
</dbReference>
<feature type="domain" description="Pyruvate kinase C-terminal" evidence="18">
    <location>
        <begin position="356"/>
        <end position="468"/>
    </location>
</feature>
<dbReference type="UniPathway" id="UPA00109">
    <property type="reaction ID" value="UER00188"/>
</dbReference>
<dbReference type="GO" id="GO:0030955">
    <property type="term" value="F:potassium ion binding"/>
    <property type="evidence" value="ECO:0007669"/>
    <property type="project" value="UniProtKB-UniRule"/>
</dbReference>
<accession>A0A066RTN2</accession>
<reference evidence="19 20" key="1">
    <citation type="submission" date="2014-04" db="EMBL/GenBank/DDBJ databases">
        <title>Draft genome sequence of Photobacterium halotolerans S2753: a solonamide, ngercheumicin and holomycin producer.</title>
        <authorList>
            <person name="Machado H.R."/>
            <person name="Gram L."/>
        </authorList>
    </citation>
    <scope>NUCLEOTIDE SEQUENCE [LARGE SCALE GENOMIC DNA]</scope>
    <source>
        <strain evidence="19 20">S2753</strain>
    </source>
</reference>
<evidence type="ECO:0000259" key="17">
    <source>
        <dbReference type="Pfam" id="PF00224"/>
    </source>
</evidence>
<dbReference type="EC" id="2.7.1.40" evidence="15 16"/>
<comment type="catalytic activity">
    <reaction evidence="16">
        <text>pyruvate + ATP = phosphoenolpyruvate + ADP + H(+)</text>
        <dbReference type="Rhea" id="RHEA:18157"/>
        <dbReference type="ChEBI" id="CHEBI:15361"/>
        <dbReference type="ChEBI" id="CHEBI:15378"/>
        <dbReference type="ChEBI" id="CHEBI:30616"/>
        <dbReference type="ChEBI" id="CHEBI:58702"/>
        <dbReference type="ChEBI" id="CHEBI:456216"/>
        <dbReference type="EC" id="2.7.1.40"/>
    </reaction>
</comment>
<evidence type="ECO:0000256" key="15">
    <source>
        <dbReference type="NCBIfam" id="TIGR01064"/>
    </source>
</evidence>
<dbReference type="InterPro" id="IPR040442">
    <property type="entry name" value="Pyrv_kinase-like_dom_sf"/>
</dbReference>
<dbReference type="FunFam" id="3.40.1380.20:FF:000003">
    <property type="entry name" value="Pyruvate kinase"/>
    <property type="match status" value="1"/>
</dbReference>
<dbReference type="NCBIfam" id="NF004978">
    <property type="entry name" value="PRK06354.1"/>
    <property type="match status" value="1"/>
</dbReference>
<dbReference type="SUPFAM" id="SSF51621">
    <property type="entry name" value="Phosphoenolpyruvate/pyruvate domain"/>
    <property type="match status" value="1"/>
</dbReference>
<keyword evidence="11 16" id="KW-0460">Magnesium</keyword>
<comment type="subunit">
    <text evidence="5">Homotetramer.</text>
</comment>
<evidence type="ECO:0000256" key="10">
    <source>
        <dbReference type="ARBA" id="ARBA00022840"/>
    </source>
</evidence>
<dbReference type="SUPFAM" id="SSF50800">
    <property type="entry name" value="PK beta-barrel domain-like"/>
    <property type="match status" value="1"/>
</dbReference>
<organism evidence="19 20">
    <name type="scientific">Photobacterium galatheae</name>
    <dbReference type="NCBI Taxonomy" id="1654360"/>
    <lineage>
        <taxon>Bacteria</taxon>
        <taxon>Pseudomonadati</taxon>
        <taxon>Pseudomonadota</taxon>
        <taxon>Gammaproteobacteria</taxon>
        <taxon>Vibrionales</taxon>
        <taxon>Vibrionaceae</taxon>
        <taxon>Photobacterium</taxon>
    </lineage>
</organism>
<comment type="similarity">
    <text evidence="4 16">Belongs to the pyruvate kinase family.</text>
</comment>
<dbReference type="Gene3D" id="2.40.33.10">
    <property type="entry name" value="PK beta-barrel domain-like"/>
    <property type="match status" value="1"/>
</dbReference>
<dbReference type="GO" id="GO:0016301">
    <property type="term" value="F:kinase activity"/>
    <property type="evidence" value="ECO:0007669"/>
    <property type="project" value="UniProtKB-KW"/>
</dbReference>
<dbReference type="Pfam" id="PF02887">
    <property type="entry name" value="PK_C"/>
    <property type="match status" value="1"/>
</dbReference>
<dbReference type="GO" id="GO:0005524">
    <property type="term" value="F:ATP binding"/>
    <property type="evidence" value="ECO:0007669"/>
    <property type="project" value="UniProtKB-KW"/>
</dbReference>
<evidence type="ECO:0000256" key="7">
    <source>
        <dbReference type="ARBA" id="ARBA00022723"/>
    </source>
</evidence>
<dbReference type="InterPro" id="IPR001697">
    <property type="entry name" value="Pyr_Knase"/>
</dbReference>
<dbReference type="FunFam" id="3.20.20.60:FF:000001">
    <property type="entry name" value="Pyruvate kinase"/>
    <property type="match status" value="1"/>
</dbReference>
<keyword evidence="13 16" id="KW-0324">Glycolysis</keyword>
<gene>
    <name evidence="19" type="ORF">EA58_05970</name>
</gene>
<dbReference type="STRING" id="1654360.EA58_05970"/>
<keyword evidence="9 16" id="KW-0418">Kinase</keyword>
<keyword evidence="10" id="KW-0067">ATP-binding</keyword>
<dbReference type="Gene3D" id="3.40.1380.20">
    <property type="entry name" value="Pyruvate kinase, C-terminal domain"/>
    <property type="match status" value="1"/>
</dbReference>
<evidence type="ECO:0000259" key="18">
    <source>
        <dbReference type="Pfam" id="PF02887"/>
    </source>
</evidence>
<evidence type="ECO:0000256" key="12">
    <source>
        <dbReference type="ARBA" id="ARBA00022958"/>
    </source>
</evidence>
<dbReference type="EMBL" id="JMIB01000008">
    <property type="protein sequence ID" value="KDM92486.1"/>
    <property type="molecule type" value="Genomic_DNA"/>
</dbReference>
<dbReference type="InterPro" id="IPR015806">
    <property type="entry name" value="Pyrv_Knase_insert_dom_sf"/>
</dbReference>
<keyword evidence="20" id="KW-1185">Reference proteome</keyword>
<evidence type="ECO:0000256" key="4">
    <source>
        <dbReference type="ARBA" id="ARBA00008663"/>
    </source>
</evidence>
<sequence length="470" mass="49984">MKKTKIVCTIGPKTESVEMLTKLVNAGMNVMRLNFSHGDFAEHGQRIQNVREVMAQTGKPVAILLDTKGPEIRTIKLEGGADVTLTAGQEFTFTTDTSVVGNKDRVAVTYPGFAKDLTVGNTILVDDGLIEMEVLATTDTEVKCRVLNNGDLGENKGVNLPGVSVNLPALAEKDKADLKFGCEQGVDFVAASFIRKAEDVKEIRELLTANGGEKIQIISKIENQEGVDNFDAILEASDGIMVARGDLGVEIPVEEVIFAQKMMIEKCNRARKVVITATQMLDSMIKNPRPTRAEAGDVANAIMDGTDAVMLSGESAKGKYPIEAVTIMAQICDRTDAAMRASLSARLDSPRLRITEAVCKGAVDTSEKLNAPLIVVATEAGKSARSVRKYFPTANILAVTTNPKTAAQLCLTKGVTPVVVDAIESTDAFYARGKALALETGLGAKGDIVVMVSGALVPSGTTNTASVHVL</sequence>
<evidence type="ECO:0000256" key="3">
    <source>
        <dbReference type="ARBA" id="ARBA00004997"/>
    </source>
</evidence>
<dbReference type="SUPFAM" id="SSF52935">
    <property type="entry name" value="PK C-terminal domain-like"/>
    <property type="match status" value="1"/>
</dbReference>
<dbReference type="InterPro" id="IPR015795">
    <property type="entry name" value="Pyrv_Knase_C"/>
</dbReference>
<proteinExistence type="inferred from homology"/>
<evidence type="ECO:0000313" key="20">
    <source>
        <dbReference type="Proteomes" id="UP000027192"/>
    </source>
</evidence>
<keyword evidence="7" id="KW-0479">Metal-binding</keyword>
<dbReference type="FunFam" id="2.40.33.10:FF:000001">
    <property type="entry name" value="Pyruvate kinase"/>
    <property type="match status" value="1"/>
</dbReference>
<evidence type="ECO:0000256" key="16">
    <source>
        <dbReference type="RuleBase" id="RU000504"/>
    </source>
</evidence>
<dbReference type="InterPro" id="IPR018209">
    <property type="entry name" value="Pyrv_Knase_AS"/>
</dbReference>
<feature type="domain" description="Pyruvate kinase barrel" evidence="17">
    <location>
        <begin position="1"/>
        <end position="325"/>
    </location>
</feature>
<evidence type="ECO:0000256" key="6">
    <source>
        <dbReference type="ARBA" id="ARBA00022679"/>
    </source>
</evidence>
<evidence type="ECO:0000256" key="9">
    <source>
        <dbReference type="ARBA" id="ARBA00022777"/>
    </source>
</evidence>
<comment type="caution">
    <text evidence="19">The sequence shown here is derived from an EMBL/GenBank/DDBJ whole genome shotgun (WGS) entry which is preliminary data.</text>
</comment>
<dbReference type="InterPro" id="IPR036918">
    <property type="entry name" value="Pyrv_Knase_C_sf"/>
</dbReference>
<evidence type="ECO:0000256" key="8">
    <source>
        <dbReference type="ARBA" id="ARBA00022741"/>
    </source>
</evidence>
<dbReference type="InterPro" id="IPR011037">
    <property type="entry name" value="Pyrv_Knase-like_insert_dom_sf"/>
</dbReference>
<dbReference type="NCBIfam" id="NF004491">
    <property type="entry name" value="PRK05826.1"/>
    <property type="match status" value="1"/>
</dbReference>
<dbReference type="InterPro" id="IPR015793">
    <property type="entry name" value="Pyrv_Knase_brl"/>
</dbReference>
<name>A0A066RTN2_9GAMM</name>
<comment type="cofactor">
    <cofactor evidence="1">
        <name>Mg(2+)</name>
        <dbReference type="ChEBI" id="CHEBI:18420"/>
    </cofactor>
</comment>
<protein>
    <recommendedName>
        <fullName evidence="15 16">Pyruvate kinase</fullName>
        <ecNumber evidence="15 16">2.7.1.40</ecNumber>
    </recommendedName>
</protein>
<comment type="cofactor">
    <cofactor evidence="2">
        <name>K(+)</name>
        <dbReference type="ChEBI" id="CHEBI:29103"/>
    </cofactor>
</comment>
<dbReference type="PRINTS" id="PR01050">
    <property type="entry name" value="PYRUVTKNASE"/>
</dbReference>
<dbReference type="Proteomes" id="UP000027192">
    <property type="component" value="Unassembled WGS sequence"/>
</dbReference>
<dbReference type="PROSITE" id="PS00110">
    <property type="entry name" value="PYRUVATE_KINASE"/>
    <property type="match status" value="1"/>
</dbReference>
<dbReference type="CDD" id="cd00288">
    <property type="entry name" value="Pyruvate_Kinase"/>
    <property type="match status" value="1"/>
</dbReference>
<keyword evidence="12" id="KW-0630">Potassium</keyword>
<evidence type="ECO:0000256" key="13">
    <source>
        <dbReference type="ARBA" id="ARBA00023152"/>
    </source>
</evidence>
<dbReference type="NCBIfam" id="TIGR01064">
    <property type="entry name" value="pyruv_kin"/>
    <property type="match status" value="1"/>
</dbReference>
<keyword evidence="14 19" id="KW-0670">Pyruvate</keyword>
<dbReference type="PANTHER" id="PTHR11817">
    <property type="entry name" value="PYRUVATE KINASE"/>
    <property type="match status" value="1"/>
</dbReference>
<dbReference type="Pfam" id="PF00224">
    <property type="entry name" value="PK"/>
    <property type="match status" value="1"/>
</dbReference>
<evidence type="ECO:0000256" key="1">
    <source>
        <dbReference type="ARBA" id="ARBA00001946"/>
    </source>
</evidence>